<reference evidence="1 2" key="1">
    <citation type="submission" date="2021-06" db="EMBL/GenBank/DDBJ databases">
        <title>Actinoplanes lichenicola sp. nov., and Actinoplanes ovalisporus sp. nov., isolated from lichen in Thailand.</title>
        <authorList>
            <person name="Saeng-In P."/>
            <person name="Kanchanasin P."/>
            <person name="Yuki M."/>
            <person name="Kudo T."/>
            <person name="Ohkuma M."/>
            <person name="Phongsopitanun W."/>
            <person name="Tanasupawat S."/>
        </authorList>
    </citation>
    <scope>NUCLEOTIDE SEQUENCE [LARGE SCALE GENOMIC DNA]</scope>
    <source>
        <strain evidence="1 2">NBRC 110975</strain>
    </source>
</reference>
<gene>
    <name evidence="1" type="ORF">KOI35_23140</name>
</gene>
<comment type="caution">
    <text evidence="1">The sequence shown here is derived from an EMBL/GenBank/DDBJ whole genome shotgun (WGS) entry which is preliminary data.</text>
</comment>
<sequence>MAITLQGLLAADTGRLQDAARHWDRLAFALDTAVEDLGRHTRDLPHVWPAGPSSTAAQRRLVDLRMQLGNGYGHCVAIAAIIREFAGAVEHNRRLLHGLVAEAQRAGLRIDLWSGLITVPIQVAATQSTVDSYAQQIGQILAQVVEADRRATEQLDEHNYREEFIPDATRPEYDQTGLLALAGWEPRSQASWWRAQHPLMQDRAIVEHPEIVGAAVGLPAKDRDSANRLLLRRTRAELLARDARGGQAQLAVDKRLAALDDLERRHRGRRLLEFTP</sequence>
<proteinExistence type="predicted"/>
<keyword evidence="2" id="KW-1185">Reference proteome</keyword>
<dbReference type="InterPro" id="IPR038332">
    <property type="entry name" value="PPE_sf"/>
</dbReference>
<name>A0ABS5YSH9_9ACTN</name>
<dbReference type="Gene3D" id="1.20.1260.20">
    <property type="entry name" value="PPE superfamily"/>
    <property type="match status" value="1"/>
</dbReference>
<evidence type="ECO:0000313" key="2">
    <source>
        <dbReference type="Proteomes" id="UP001519654"/>
    </source>
</evidence>
<protein>
    <submittedName>
        <fullName evidence="1">Uncharacterized protein</fullName>
    </submittedName>
</protein>
<dbReference type="SUPFAM" id="SSF140459">
    <property type="entry name" value="PE/PPE dimer-like"/>
    <property type="match status" value="1"/>
</dbReference>
<accession>A0ABS5YSH9</accession>
<evidence type="ECO:0000313" key="1">
    <source>
        <dbReference type="EMBL" id="MBU2666404.1"/>
    </source>
</evidence>
<dbReference type="RefSeq" id="WP_215789921.1">
    <property type="nucleotide sequence ID" value="NZ_JAHKKG010000007.1"/>
</dbReference>
<organism evidence="1 2">
    <name type="scientific">Paractinoplanes bogorensis</name>
    <dbReference type="NCBI Taxonomy" id="1610840"/>
    <lineage>
        <taxon>Bacteria</taxon>
        <taxon>Bacillati</taxon>
        <taxon>Actinomycetota</taxon>
        <taxon>Actinomycetes</taxon>
        <taxon>Micromonosporales</taxon>
        <taxon>Micromonosporaceae</taxon>
        <taxon>Paractinoplanes</taxon>
    </lineage>
</organism>
<dbReference type="EMBL" id="JAHKKG010000007">
    <property type="protein sequence ID" value="MBU2666404.1"/>
    <property type="molecule type" value="Genomic_DNA"/>
</dbReference>
<dbReference type="Proteomes" id="UP001519654">
    <property type="component" value="Unassembled WGS sequence"/>
</dbReference>